<dbReference type="CDD" id="cd06662">
    <property type="entry name" value="SURF1"/>
    <property type="match status" value="1"/>
</dbReference>
<dbReference type="EMBL" id="AMRI01000002">
    <property type="protein sequence ID" value="EKE77494.1"/>
    <property type="molecule type" value="Genomic_DNA"/>
</dbReference>
<reference evidence="2 3" key="1">
    <citation type="journal article" date="2012" name="J. Bacteriol.">
        <title>Genome Sequence of Gallaecimonas xiamenensis Type Strain 3-C-1.</title>
        <authorList>
            <person name="Lai Q."/>
            <person name="Wang L."/>
            <person name="Wang W."/>
            <person name="Shao Z."/>
        </authorList>
    </citation>
    <scope>NUCLEOTIDE SEQUENCE [LARGE SCALE GENOMIC DNA]</scope>
    <source>
        <strain evidence="2 3">3-C-1</strain>
    </source>
</reference>
<dbReference type="PROSITE" id="PS50895">
    <property type="entry name" value="SURF1"/>
    <property type="match status" value="1"/>
</dbReference>
<accession>K2K3G4</accession>
<sequence>MKLVVPWLITLGLLALLCKLAFWQWQRAEEKTARLADLAARPTLSLAQALAKGDPNDWPVQVVGEWLPTAVLWDNRTLDGQVGYDLLQGLATAKGPLLVNRGWLAAPARRDQLPHLPLARGKVRLDGELRVPTPTLALADNVPEALGQSWRVQGLELAPLRQVTGLALLPAILNPRQGSDGLVPHWPVLVMPPEKHRAYALQWASLALALVVLFGFWLRTQRRSQ</sequence>
<feature type="transmembrane region" description="Helical" evidence="1">
    <location>
        <begin position="199"/>
        <end position="218"/>
    </location>
</feature>
<evidence type="ECO:0000313" key="3">
    <source>
        <dbReference type="Proteomes" id="UP000006755"/>
    </source>
</evidence>
<protein>
    <recommendedName>
        <fullName evidence="1">SURF1-like protein</fullName>
    </recommendedName>
</protein>
<dbReference type="GO" id="GO:0005886">
    <property type="term" value="C:plasma membrane"/>
    <property type="evidence" value="ECO:0007669"/>
    <property type="project" value="UniProtKB-SubCell"/>
</dbReference>
<dbReference type="AlphaFoldDB" id="K2K3G4"/>
<comment type="caution">
    <text evidence="1">Lacks conserved residue(s) required for the propagation of feature annotation.</text>
</comment>
<dbReference type="PATRIC" id="fig|745411.4.peg.339"/>
<comment type="similarity">
    <text evidence="1">Belongs to the SURF1 family.</text>
</comment>
<dbReference type="eggNOG" id="COG3346">
    <property type="taxonomic scope" value="Bacteria"/>
</dbReference>
<keyword evidence="1" id="KW-1133">Transmembrane helix</keyword>
<name>K2K3G4_9GAMM</name>
<evidence type="ECO:0000256" key="1">
    <source>
        <dbReference type="RuleBase" id="RU363076"/>
    </source>
</evidence>
<keyword evidence="1 2" id="KW-0812">Transmembrane</keyword>
<evidence type="ECO:0000313" key="2">
    <source>
        <dbReference type="EMBL" id="EKE77494.1"/>
    </source>
</evidence>
<proteinExistence type="inferred from homology"/>
<dbReference type="InterPro" id="IPR002994">
    <property type="entry name" value="Surf1/Shy1"/>
</dbReference>
<dbReference type="Pfam" id="PF02104">
    <property type="entry name" value="SURF1"/>
    <property type="match status" value="1"/>
</dbReference>
<dbReference type="STRING" id="745411.B3C1_01745"/>
<comment type="subcellular location">
    <subcellularLocation>
        <location evidence="1">Cell membrane</location>
        <topology evidence="1">Multi-pass membrane protein</topology>
    </subcellularLocation>
</comment>
<comment type="caution">
    <text evidence="2">The sequence shown here is derived from an EMBL/GenBank/DDBJ whole genome shotgun (WGS) entry which is preliminary data.</text>
</comment>
<keyword evidence="1" id="KW-1003">Cell membrane</keyword>
<organism evidence="2 3">
    <name type="scientific">Gallaecimonas xiamenensis 3-C-1</name>
    <dbReference type="NCBI Taxonomy" id="745411"/>
    <lineage>
        <taxon>Bacteria</taxon>
        <taxon>Pseudomonadati</taxon>
        <taxon>Pseudomonadota</taxon>
        <taxon>Gammaproteobacteria</taxon>
        <taxon>Enterobacterales</taxon>
        <taxon>Gallaecimonadaceae</taxon>
        <taxon>Gallaecimonas</taxon>
    </lineage>
</organism>
<gene>
    <name evidence="2" type="ORF">B3C1_01745</name>
</gene>
<keyword evidence="1" id="KW-0472">Membrane</keyword>
<dbReference type="Proteomes" id="UP000006755">
    <property type="component" value="Unassembled WGS sequence"/>
</dbReference>
<keyword evidence="3" id="KW-1185">Reference proteome</keyword>